<organism evidence="6 7">
    <name type="scientific">Uliginosibacterium aquaticum</name>
    <dbReference type="NCBI Taxonomy" id="2731212"/>
    <lineage>
        <taxon>Bacteria</taxon>
        <taxon>Pseudomonadati</taxon>
        <taxon>Pseudomonadota</taxon>
        <taxon>Betaproteobacteria</taxon>
        <taxon>Rhodocyclales</taxon>
        <taxon>Zoogloeaceae</taxon>
        <taxon>Uliginosibacterium</taxon>
    </lineage>
</organism>
<dbReference type="CDD" id="cd13688">
    <property type="entry name" value="PBP2_GltI_DEBP"/>
    <property type="match status" value="1"/>
</dbReference>
<evidence type="ECO:0000256" key="1">
    <source>
        <dbReference type="ARBA" id="ARBA00010333"/>
    </source>
</evidence>
<evidence type="ECO:0000259" key="5">
    <source>
        <dbReference type="SMART" id="SM00062"/>
    </source>
</evidence>
<keyword evidence="7" id="KW-1185">Reference proteome</keyword>
<dbReference type="EMBL" id="JABCSC020000003">
    <property type="protein sequence ID" value="NSL55896.1"/>
    <property type="molecule type" value="Genomic_DNA"/>
</dbReference>
<evidence type="ECO:0000313" key="7">
    <source>
        <dbReference type="Proteomes" id="UP000778523"/>
    </source>
</evidence>
<proteinExistence type="inferred from homology"/>
<dbReference type="Gene3D" id="3.40.190.10">
    <property type="entry name" value="Periplasmic binding protein-like II"/>
    <property type="match status" value="2"/>
</dbReference>
<name>A0ABX2IGQ8_9RHOO</name>
<keyword evidence="3 4" id="KW-0732">Signal</keyword>
<dbReference type="PANTHER" id="PTHR30085:SF2">
    <property type="entry name" value="GLUTAMATE_ASPARTATE IMPORT SOLUTE-BINDING PROTEIN"/>
    <property type="match status" value="1"/>
</dbReference>
<protein>
    <submittedName>
        <fullName evidence="6">Amino acid ABC transporter substrate-binding protein</fullName>
    </submittedName>
</protein>
<evidence type="ECO:0000256" key="4">
    <source>
        <dbReference type="SAM" id="SignalP"/>
    </source>
</evidence>
<feature type="domain" description="Solute-binding protein family 3/N-terminal" evidence="5">
    <location>
        <begin position="41"/>
        <end position="273"/>
    </location>
</feature>
<dbReference type="InterPro" id="IPR051455">
    <property type="entry name" value="Bact_solute-bind_prot3"/>
</dbReference>
<dbReference type="SMART" id="SM00062">
    <property type="entry name" value="PBPb"/>
    <property type="match status" value="1"/>
</dbReference>
<dbReference type="RefSeq" id="WP_170022273.1">
    <property type="nucleotide sequence ID" value="NZ_JABCSC020000003.1"/>
</dbReference>
<feature type="signal peptide" evidence="4">
    <location>
        <begin position="1"/>
        <end position="26"/>
    </location>
</feature>
<sequence length="304" mass="33535">MLYILSRLSSGLAIAGLLVASSVAHAQTPADSLARIRQTQTITIANREASRPFSFVDEKGQASGYSVELCQRVVERLRKDLKLPNLKAQYITVSGAERIPKIKSGEADMECGSTTNTKARQEQVSFSYTIFVAGMKILTRKNSGITDLRTITNGSIALSKGTTSEKLFNQLRDQELRTTELKSYPSNTEALKALQAGKAVAFPQDDVLLSGLLSTLPDRDQYALAGDYLSIEPYAIMVRKDDNELRSAIDKTLVELYASGEINRIYDKWFNTSSLQVPMSRLTREAFTRPAKDSGFAKVLGYTL</sequence>
<feature type="chain" id="PRO_5045185811" evidence="4">
    <location>
        <begin position="27"/>
        <end position="304"/>
    </location>
</feature>
<accession>A0ABX2IGQ8</accession>
<dbReference type="PANTHER" id="PTHR30085">
    <property type="entry name" value="AMINO ACID ABC TRANSPORTER PERMEASE"/>
    <property type="match status" value="1"/>
</dbReference>
<dbReference type="SUPFAM" id="SSF53850">
    <property type="entry name" value="Periplasmic binding protein-like II"/>
    <property type="match status" value="1"/>
</dbReference>
<dbReference type="Proteomes" id="UP000778523">
    <property type="component" value="Unassembled WGS sequence"/>
</dbReference>
<evidence type="ECO:0000313" key="6">
    <source>
        <dbReference type="EMBL" id="NSL55896.1"/>
    </source>
</evidence>
<evidence type="ECO:0000256" key="3">
    <source>
        <dbReference type="ARBA" id="ARBA00022729"/>
    </source>
</evidence>
<keyword evidence="2" id="KW-0813">Transport</keyword>
<comment type="similarity">
    <text evidence="1">Belongs to the bacterial solute-binding protein 3 family.</text>
</comment>
<dbReference type="InterPro" id="IPR001638">
    <property type="entry name" value="Solute-binding_3/MltF_N"/>
</dbReference>
<dbReference type="Pfam" id="PF00497">
    <property type="entry name" value="SBP_bac_3"/>
    <property type="match status" value="1"/>
</dbReference>
<reference evidence="6 7" key="1">
    <citation type="submission" date="2020-06" db="EMBL/GenBank/DDBJ databases">
        <title>Draft genome of Uliginosibacterium sp. IMCC34675.</title>
        <authorList>
            <person name="Song J."/>
        </authorList>
    </citation>
    <scope>NUCLEOTIDE SEQUENCE [LARGE SCALE GENOMIC DNA]</scope>
    <source>
        <strain evidence="6 7">IMCC34675</strain>
    </source>
</reference>
<evidence type="ECO:0000256" key="2">
    <source>
        <dbReference type="ARBA" id="ARBA00022448"/>
    </source>
</evidence>
<gene>
    <name evidence="6" type="ORF">HJ583_012725</name>
</gene>
<comment type="caution">
    <text evidence="6">The sequence shown here is derived from an EMBL/GenBank/DDBJ whole genome shotgun (WGS) entry which is preliminary data.</text>
</comment>